<gene>
    <name evidence="6" type="ORF">NEMVEDRAFT_v1g123924</name>
</gene>
<accession>A7SMP4</accession>
<dbReference type="HOGENOM" id="CLU_003043_0_0_1"/>
<dbReference type="PhylomeDB" id="A7SMP4"/>
<evidence type="ECO:0000256" key="3">
    <source>
        <dbReference type="ARBA" id="ARBA00023186"/>
    </source>
</evidence>
<dbReference type="STRING" id="45351.A7SMP4"/>
<dbReference type="GO" id="GO:0016328">
    <property type="term" value="C:lateral plasma membrane"/>
    <property type="evidence" value="ECO:0000318"/>
    <property type="project" value="GO_Central"/>
</dbReference>
<evidence type="ECO:0000313" key="7">
    <source>
        <dbReference type="Proteomes" id="UP000001593"/>
    </source>
</evidence>
<sequence length="1125" mass="127218">VILDEYQEQPHLLDPYLEDLVGRLLSIVRDESNPPKMVHQAFKYIYVITKVRGPKCVVRLFTHEVSDIEPLLAMINKQNQNEHETWETRYILLLWLSIACMIPFDMSRLDGTFGAGTSEQRRPVVDRIIDVAKSYMCVPDKSRDAAALLISKFITRPDVKKHKLAEFIDWSLKEITKSRNEANTIQGMMSLTGLMTSLALLLKHGKREDLLPYAPVVLKQIGSCGIKDINNTVLRKLNVKLVQRLGLTFMKPRLASWRYQRGSRSLVSNLQGPNIKVLHILFLSQEEEYDVPEEIEDVVEQLLIGLKDKDTVVRWSAAKGIGRITGRLPKELADEVVGSLLELFTFSESDGAWHGGCLALAELGRRGLLLPQRLPEVVPVVLKALAYDERRGSYSVGNHVRDAACYVCWSFARAYDPKEIRPHVLALSSALIVTTLFDREVNCRRAASAAFQENVGRQGTFPHGIEILTTADYHSVGNRSHTYLNISVYIAQFKEYTRPMIENLVETRLQHWDGALRELAARALHNLTSSDPEYMATTMLPKVLTMTSSMDLFTRHGSIFACAEIVSALYHYGKQSTEPVTLDNVKTLNLVTIIVISFFQLHAGQLFRGLGGEFMRQAISHLIEKLSLSQFPWQGDSITDLWQRILYDNLCHTEPPIQVKSCASTGAKCNQYYRDSTGKAITDIQEKLINHCVAELKNQLQFPRVGYAQALGSLPKFMLMGKLQKVVEGLIIASQVGNDPGIYAESRNEALKSLASVACTVGIDRTACENDAVTEASLDAIYKAFFEAMQDYTTDSRGDVGAWVREASMTGLAQVTKLVLQMDSSLLNPDVCQRLMCCLVQQASEKIDRTRAHAGEILVQLVHHDPRIPHIPHHEQLLELFKRETCSELNWSAPADCFPVVTRLLGMPTYRYPTLLGLTVSVGGLTESLVRQSTAALLSYLRDITSKKDDLNIFADTIINIFREHKKNDRVIVPLFKMLDFLLSSSCFEMFIPDENHGFPQTLVTLTKEEIARIGDARKIITSINVFCQLLQFPGVTRSKSMQQLLMLLCHKFPRVRKTTADQLYTTIITYDDRCERRRNDHVFLFFYRDMDLPKVREERNKICDMLDMPRPVLKVKSCAIAMAI</sequence>
<dbReference type="GO" id="GO:0070830">
    <property type="term" value="P:bicellular tight junction assembly"/>
    <property type="evidence" value="ECO:0000318"/>
    <property type="project" value="GO_Central"/>
</dbReference>
<comment type="similarity">
    <text evidence="1">Belongs to the TBCD family.</text>
</comment>
<evidence type="ECO:0000259" key="5">
    <source>
        <dbReference type="Pfam" id="PF25767"/>
    </source>
</evidence>
<dbReference type="GO" id="GO:0006457">
    <property type="term" value="P:protein folding"/>
    <property type="evidence" value="ECO:0000318"/>
    <property type="project" value="GO_Central"/>
</dbReference>
<dbReference type="PANTHER" id="PTHR12658">
    <property type="entry name" value="BETA-TUBULIN COFACTOR D"/>
    <property type="match status" value="1"/>
</dbReference>
<evidence type="ECO:0000256" key="1">
    <source>
        <dbReference type="ARBA" id="ARBA00006853"/>
    </source>
</evidence>
<dbReference type="Gene3D" id="1.25.10.10">
    <property type="entry name" value="Leucine-rich Repeat Variant"/>
    <property type="match status" value="2"/>
</dbReference>
<dbReference type="InterPro" id="IPR058033">
    <property type="entry name" value="ARM_TBCD_2nd"/>
</dbReference>
<dbReference type="Proteomes" id="UP000001593">
    <property type="component" value="Unassembled WGS sequence"/>
</dbReference>
<dbReference type="GO" id="GO:0034333">
    <property type="term" value="P:adherens junction assembly"/>
    <property type="evidence" value="ECO:0000318"/>
    <property type="project" value="GO_Central"/>
</dbReference>
<dbReference type="GO" id="GO:0048487">
    <property type="term" value="F:beta-tubulin binding"/>
    <property type="evidence" value="ECO:0000318"/>
    <property type="project" value="GO_Central"/>
</dbReference>
<keyword evidence="3" id="KW-0143">Chaperone</keyword>
<dbReference type="InterPro" id="IPR033162">
    <property type="entry name" value="TBCD"/>
</dbReference>
<evidence type="ECO:0000256" key="2">
    <source>
        <dbReference type="ARBA" id="ARBA00015003"/>
    </source>
</evidence>
<dbReference type="Pfam" id="PF23579">
    <property type="entry name" value="ARM_TBCD"/>
    <property type="match status" value="1"/>
</dbReference>
<dbReference type="AlphaFoldDB" id="A7SMP4"/>
<reference evidence="6 7" key="1">
    <citation type="journal article" date="2007" name="Science">
        <title>Sea anemone genome reveals ancestral eumetazoan gene repertoire and genomic organization.</title>
        <authorList>
            <person name="Putnam N.H."/>
            <person name="Srivastava M."/>
            <person name="Hellsten U."/>
            <person name="Dirks B."/>
            <person name="Chapman J."/>
            <person name="Salamov A."/>
            <person name="Terry A."/>
            <person name="Shapiro H."/>
            <person name="Lindquist E."/>
            <person name="Kapitonov V.V."/>
            <person name="Jurka J."/>
            <person name="Genikhovich G."/>
            <person name="Grigoriev I.V."/>
            <person name="Lucas S.M."/>
            <person name="Steele R.E."/>
            <person name="Finnerty J.R."/>
            <person name="Technau U."/>
            <person name="Martindale M.Q."/>
            <person name="Rokhsar D.S."/>
        </authorList>
    </citation>
    <scope>NUCLEOTIDE SEQUENCE [LARGE SCALE GENOMIC DNA]</scope>
    <source>
        <strain evidence="7">CH2 X CH6</strain>
    </source>
</reference>
<feature type="domain" description="Tubulin-folding cofactor D C-terminal" evidence="4">
    <location>
        <begin position="833"/>
        <end position="1019"/>
    </location>
</feature>
<dbReference type="GO" id="GO:0005096">
    <property type="term" value="F:GTPase activator activity"/>
    <property type="evidence" value="ECO:0000318"/>
    <property type="project" value="GO_Central"/>
</dbReference>
<dbReference type="InterPro" id="IPR011989">
    <property type="entry name" value="ARM-like"/>
</dbReference>
<dbReference type="FunFam" id="1.25.10.10:FF:001010">
    <property type="entry name" value="Tubulin folding cofactor D"/>
    <property type="match status" value="1"/>
</dbReference>
<dbReference type="InterPro" id="IPR022577">
    <property type="entry name" value="TBCD_C"/>
</dbReference>
<feature type="domain" description="Tubulin-folding cofactor D ARM repeats" evidence="5">
    <location>
        <begin position="234"/>
        <end position="465"/>
    </location>
</feature>
<dbReference type="Pfam" id="PF12612">
    <property type="entry name" value="TFCD_C"/>
    <property type="match status" value="1"/>
</dbReference>
<dbReference type="OMA" id="EPHEAWH"/>
<keyword evidence="7" id="KW-1185">Reference proteome</keyword>
<protein>
    <recommendedName>
        <fullName evidence="2">Tubulin-specific chaperone D</fullName>
    </recommendedName>
</protein>
<organism evidence="6 7">
    <name type="scientific">Nematostella vectensis</name>
    <name type="common">Starlet sea anemone</name>
    <dbReference type="NCBI Taxonomy" id="45351"/>
    <lineage>
        <taxon>Eukaryota</taxon>
        <taxon>Metazoa</taxon>
        <taxon>Cnidaria</taxon>
        <taxon>Anthozoa</taxon>
        <taxon>Hexacorallia</taxon>
        <taxon>Actiniaria</taxon>
        <taxon>Edwardsiidae</taxon>
        <taxon>Nematostella</taxon>
    </lineage>
</organism>
<dbReference type="Pfam" id="PF25767">
    <property type="entry name" value="ARM_TBCD_2nd"/>
    <property type="match status" value="1"/>
</dbReference>
<dbReference type="InParanoid" id="A7SMP4"/>
<feature type="non-terminal residue" evidence="6">
    <location>
        <position position="1"/>
    </location>
</feature>
<evidence type="ECO:0000259" key="4">
    <source>
        <dbReference type="Pfam" id="PF12612"/>
    </source>
</evidence>
<name>A7SMP4_NEMVE</name>
<dbReference type="PANTHER" id="PTHR12658:SF0">
    <property type="entry name" value="TUBULIN-SPECIFIC CHAPERONE D"/>
    <property type="match status" value="1"/>
</dbReference>
<dbReference type="FunCoup" id="A7SMP4">
    <property type="interactions" value="557"/>
</dbReference>
<proteinExistence type="inferred from homology"/>
<evidence type="ECO:0000313" key="6">
    <source>
        <dbReference type="EMBL" id="EDO35005.1"/>
    </source>
</evidence>
<dbReference type="SUPFAM" id="SSF48371">
    <property type="entry name" value="ARM repeat"/>
    <property type="match status" value="2"/>
</dbReference>
<dbReference type="GO" id="GO:0007021">
    <property type="term" value="P:tubulin complex assembly"/>
    <property type="evidence" value="ECO:0007669"/>
    <property type="project" value="InterPro"/>
</dbReference>
<dbReference type="eggNOG" id="KOG1943">
    <property type="taxonomic scope" value="Eukaryota"/>
</dbReference>
<dbReference type="GO" id="GO:0007023">
    <property type="term" value="P:post-chaperonin tubulin folding pathway"/>
    <property type="evidence" value="ECO:0007669"/>
    <property type="project" value="InterPro"/>
</dbReference>
<dbReference type="InterPro" id="IPR016024">
    <property type="entry name" value="ARM-type_fold"/>
</dbReference>
<dbReference type="GO" id="GO:0000226">
    <property type="term" value="P:microtubule cytoskeleton organization"/>
    <property type="evidence" value="ECO:0000318"/>
    <property type="project" value="GO_Central"/>
</dbReference>
<dbReference type="EMBL" id="DS469711">
    <property type="protein sequence ID" value="EDO35005.1"/>
    <property type="molecule type" value="Genomic_DNA"/>
</dbReference>